<dbReference type="AlphaFoldDB" id="A0A504XNN4"/>
<dbReference type="VEuPathDB" id="TriTrypDB:LDHU3_34.1970"/>
<name>A0A504XNN4_LEIDO</name>
<comment type="cofactor">
    <cofactor evidence="1">
        <name>Mn(2+)</name>
        <dbReference type="ChEBI" id="CHEBI:29035"/>
    </cofactor>
</comment>
<protein>
    <submittedName>
        <fullName evidence="8">Uncharacterized protein</fullName>
    </submittedName>
</protein>
<keyword evidence="4" id="KW-0378">Hydrolase</keyword>
<evidence type="ECO:0000256" key="4">
    <source>
        <dbReference type="ARBA" id="ARBA00022801"/>
    </source>
</evidence>
<evidence type="ECO:0000256" key="5">
    <source>
        <dbReference type="ARBA" id="ARBA00022842"/>
    </source>
</evidence>
<feature type="compositionally biased region" description="Basic and acidic residues" evidence="7">
    <location>
        <begin position="1"/>
        <end position="21"/>
    </location>
</feature>
<sequence length="589" mass="66729">MEIADRPLSEIIKEQKIDKELRRRHRGSQSGGSNDKKSASRQGNSSQRQRHNNNKSASGSRSRGSGDRSGGNKPESGRRRFRTDGGRRRAGNTVSAGTLGGDNGNGGFGRGRDRDNNDRRGVKSAPRRRRISGAERNELMRRTLHRLLLNVSGESPDFRAKPGIRNLLLDVQQSPYKEQFKDYWSTPVPFADREYGEKPKLGEPIPTRRAATTILVGHNKHIDPAKVAAGEDNDYKVLMMYRESKGQYVKDQFVLPSFPVSLEDTSEDWDKVLRRRGVTTQWADLHHRLAAMRALFAQTNLLLIPKEGGVVAEVEGPPGPRRWFLICNQYPKAMRQLMDVLELPMESTLSQLMPFRTIVTPTTETFRFANLSYVVTLNKIPDVQYTLSTVGEKLVWVSPMEALARFNAGIMNMPTPNVIALSELHNECPTFADVTKKTNRDAPRTVQPVLFHHGQEKVATVLLPGDMFHPETTPEDRASKYVRRFAYEKDFPFGVRAVFDERPATAEEEAQVLEPEKPALLEEANDMDMVYSSIPYPKWQRVPQEGKTAYPVPQYNFQEGRESDEGLIPLRRDHMGRKPVDLYSSPHEK</sequence>
<dbReference type="VEuPathDB" id="TriTrypDB:LdBPK_341250.1"/>
<evidence type="ECO:0000313" key="8">
    <source>
        <dbReference type="EMBL" id="TPP50406.1"/>
    </source>
</evidence>
<dbReference type="VEuPathDB" id="TriTrypDB:LdCL_340018500"/>
<comment type="caution">
    <text evidence="8">The sequence shown here is derived from an EMBL/GenBank/DDBJ whole genome shotgun (WGS) entry which is preliminary data.</text>
</comment>
<dbReference type="Proteomes" id="UP000318821">
    <property type="component" value="Unassembled WGS sequence"/>
</dbReference>
<feature type="region of interest" description="Disordered" evidence="7">
    <location>
        <begin position="545"/>
        <end position="589"/>
    </location>
</feature>
<dbReference type="InterPro" id="IPR039121">
    <property type="entry name" value="NUDT19"/>
</dbReference>
<dbReference type="VEuPathDB" id="TriTrypDB:LdCL_340018400"/>
<feature type="compositionally biased region" description="Basic and acidic residues" evidence="7">
    <location>
        <begin position="559"/>
        <end position="589"/>
    </location>
</feature>
<keyword evidence="5" id="KW-0460">Magnesium</keyword>
<feature type="compositionally biased region" description="Basic and acidic residues" evidence="7">
    <location>
        <begin position="75"/>
        <end position="87"/>
    </location>
</feature>
<evidence type="ECO:0000256" key="2">
    <source>
        <dbReference type="ARBA" id="ARBA00001946"/>
    </source>
</evidence>
<evidence type="ECO:0000256" key="3">
    <source>
        <dbReference type="ARBA" id="ARBA00022723"/>
    </source>
</evidence>
<evidence type="ECO:0000256" key="6">
    <source>
        <dbReference type="ARBA" id="ARBA00023211"/>
    </source>
</evidence>
<comment type="cofactor">
    <cofactor evidence="2">
        <name>Mg(2+)</name>
        <dbReference type="ChEBI" id="CHEBI:18420"/>
    </cofactor>
</comment>
<dbReference type="VEuPathDB" id="TriTrypDB:LDHU3_34.1980"/>
<keyword evidence="3" id="KW-0479">Metal-binding</keyword>
<evidence type="ECO:0000256" key="1">
    <source>
        <dbReference type="ARBA" id="ARBA00001936"/>
    </source>
</evidence>
<dbReference type="EMBL" id="RHLD01000026">
    <property type="protein sequence ID" value="TPP50406.1"/>
    <property type="molecule type" value="Genomic_DNA"/>
</dbReference>
<dbReference type="Gene3D" id="3.90.79.10">
    <property type="entry name" value="Nucleoside Triphosphate Pyrophosphohydrolase"/>
    <property type="match status" value="1"/>
</dbReference>
<accession>A0A504XNN4</accession>
<dbReference type="GO" id="GO:0005739">
    <property type="term" value="C:mitochondrion"/>
    <property type="evidence" value="ECO:0007669"/>
    <property type="project" value="TreeGrafter"/>
</dbReference>
<dbReference type="PANTHER" id="PTHR12318:SF0">
    <property type="entry name" value="ACYL-COENZYME A DIPHOSPHATASE NUDT19"/>
    <property type="match status" value="1"/>
</dbReference>
<gene>
    <name evidence="8" type="ORF">CGC20_1900</name>
</gene>
<keyword evidence="6" id="KW-0464">Manganese</keyword>
<dbReference type="GO" id="GO:0016818">
    <property type="term" value="F:hydrolase activity, acting on acid anhydrides, in phosphorus-containing anhydrides"/>
    <property type="evidence" value="ECO:0007669"/>
    <property type="project" value="InterPro"/>
</dbReference>
<feature type="compositionally biased region" description="Gly residues" evidence="7">
    <location>
        <begin position="98"/>
        <end position="109"/>
    </location>
</feature>
<dbReference type="GO" id="GO:0046872">
    <property type="term" value="F:metal ion binding"/>
    <property type="evidence" value="ECO:0007669"/>
    <property type="project" value="UniProtKB-KW"/>
</dbReference>
<proteinExistence type="predicted"/>
<reference evidence="9" key="1">
    <citation type="submission" date="2019-02" db="EMBL/GenBank/DDBJ databases">
        <title>FDA dAtabase for Regulatory Grade micrObial Sequences (FDA-ARGOS): Supporting development and validation of Infectious Disease Dx tests.</title>
        <authorList>
            <person name="Duncan R."/>
            <person name="Fisher C."/>
            <person name="Tallon L."/>
            <person name="Sadzewicz L."/>
            <person name="Sengamalay N."/>
            <person name="Ott S."/>
            <person name="Godinez A."/>
            <person name="Nagaraj S."/>
            <person name="Vavikolanu K."/>
            <person name="Vyas G."/>
            <person name="Nadendla S."/>
            <person name="Aluvathingal J."/>
            <person name="Sichtig H."/>
        </authorList>
    </citation>
    <scope>NUCLEOTIDE SEQUENCE [LARGE SCALE GENOMIC DNA]</scope>
    <source>
        <strain evidence="9">FDAARGOS_360</strain>
    </source>
</reference>
<feature type="region of interest" description="Disordered" evidence="7">
    <location>
        <begin position="1"/>
        <end position="137"/>
    </location>
</feature>
<evidence type="ECO:0000313" key="9">
    <source>
        <dbReference type="Proteomes" id="UP000318821"/>
    </source>
</evidence>
<organism evidence="8 9">
    <name type="scientific">Leishmania donovani</name>
    <dbReference type="NCBI Taxonomy" id="5661"/>
    <lineage>
        <taxon>Eukaryota</taxon>
        <taxon>Discoba</taxon>
        <taxon>Euglenozoa</taxon>
        <taxon>Kinetoplastea</taxon>
        <taxon>Metakinetoplastina</taxon>
        <taxon>Trypanosomatida</taxon>
        <taxon>Trypanosomatidae</taxon>
        <taxon>Leishmaniinae</taxon>
        <taxon>Leishmania</taxon>
    </lineage>
</organism>
<feature type="compositionally biased region" description="Basic and acidic residues" evidence="7">
    <location>
        <begin position="110"/>
        <end position="121"/>
    </location>
</feature>
<evidence type="ECO:0000256" key="7">
    <source>
        <dbReference type="SAM" id="MobiDB-lite"/>
    </source>
</evidence>
<dbReference type="PANTHER" id="PTHR12318">
    <property type="entry name" value="TESTOSTERONE-REGULATED PROTEIN RP2"/>
    <property type="match status" value="1"/>
</dbReference>